<sequence length="176" mass="19985">MLSPAPSFDIPGVSGTNYFGFGFNSRTNDYKVLRVDQGIHSVEVVLYSLNSNSWKKISNLPRKCSVNEYATPALSNDALHWPVEVEGKNLVFKCLGSVKVTELTVKAFGESSIVVIYQNDWDHPYESDIWVMKEHGAWTKLATVGKRWRGSSKVLEFRNNGEVLVQFYRGHWPRIT</sequence>
<dbReference type="EMBL" id="EQ974402">
    <property type="protein sequence ID" value="EEF29698.1"/>
    <property type="molecule type" value="Genomic_DNA"/>
</dbReference>
<accession>B9T366</accession>
<dbReference type="PANTHER" id="PTHR31672:SF13">
    <property type="entry name" value="F-BOX PROTEIN CPR30-LIKE"/>
    <property type="match status" value="1"/>
</dbReference>
<dbReference type="InterPro" id="IPR006527">
    <property type="entry name" value="F-box-assoc_dom_typ1"/>
</dbReference>
<evidence type="ECO:0000313" key="3">
    <source>
        <dbReference type="Proteomes" id="UP000008311"/>
    </source>
</evidence>
<name>B9T366_RICCO</name>
<evidence type="ECO:0000313" key="2">
    <source>
        <dbReference type="EMBL" id="EEF29698.1"/>
    </source>
</evidence>
<reference evidence="3" key="1">
    <citation type="journal article" date="2010" name="Nat. Biotechnol.">
        <title>Draft genome sequence of the oilseed species Ricinus communis.</title>
        <authorList>
            <person name="Chan A.P."/>
            <person name="Crabtree J."/>
            <person name="Zhao Q."/>
            <person name="Lorenzi H."/>
            <person name="Orvis J."/>
            <person name="Puiu D."/>
            <person name="Melake-Berhan A."/>
            <person name="Jones K.M."/>
            <person name="Redman J."/>
            <person name="Chen G."/>
            <person name="Cahoon E.B."/>
            <person name="Gedil M."/>
            <person name="Stanke M."/>
            <person name="Haas B.J."/>
            <person name="Wortman J.R."/>
            <person name="Fraser-Liggett C.M."/>
            <person name="Ravel J."/>
            <person name="Rabinowicz P.D."/>
        </authorList>
    </citation>
    <scope>NUCLEOTIDE SEQUENCE [LARGE SCALE GENOMIC DNA]</scope>
    <source>
        <strain evidence="3">cv. Hale</strain>
    </source>
</reference>
<dbReference type="Pfam" id="PF07734">
    <property type="entry name" value="FBA_1"/>
    <property type="match status" value="1"/>
</dbReference>
<feature type="domain" description="F-box associated beta-propeller type 1" evidence="1">
    <location>
        <begin position="16"/>
        <end position="133"/>
    </location>
</feature>
<dbReference type="PANTHER" id="PTHR31672">
    <property type="entry name" value="BNACNNG10540D PROTEIN"/>
    <property type="match status" value="1"/>
</dbReference>
<keyword evidence="3" id="KW-1185">Reference proteome</keyword>
<gene>
    <name evidence="2" type="ORF">RCOM_0129370</name>
</gene>
<protein>
    <recommendedName>
        <fullName evidence="1">F-box associated beta-propeller type 1 domain-containing protein</fullName>
    </recommendedName>
</protein>
<proteinExistence type="predicted"/>
<dbReference type="InParanoid" id="B9T366"/>
<evidence type="ECO:0000259" key="1">
    <source>
        <dbReference type="Pfam" id="PF07734"/>
    </source>
</evidence>
<dbReference type="InterPro" id="IPR050796">
    <property type="entry name" value="SCF_F-box_component"/>
</dbReference>
<dbReference type="Proteomes" id="UP000008311">
    <property type="component" value="Unassembled WGS sequence"/>
</dbReference>
<dbReference type="AlphaFoldDB" id="B9T366"/>
<organism evidence="2 3">
    <name type="scientific">Ricinus communis</name>
    <name type="common">Castor bean</name>
    <dbReference type="NCBI Taxonomy" id="3988"/>
    <lineage>
        <taxon>Eukaryota</taxon>
        <taxon>Viridiplantae</taxon>
        <taxon>Streptophyta</taxon>
        <taxon>Embryophyta</taxon>
        <taxon>Tracheophyta</taxon>
        <taxon>Spermatophyta</taxon>
        <taxon>Magnoliopsida</taxon>
        <taxon>eudicotyledons</taxon>
        <taxon>Gunneridae</taxon>
        <taxon>Pentapetalae</taxon>
        <taxon>rosids</taxon>
        <taxon>fabids</taxon>
        <taxon>Malpighiales</taxon>
        <taxon>Euphorbiaceae</taxon>
        <taxon>Acalyphoideae</taxon>
        <taxon>Acalypheae</taxon>
        <taxon>Ricinus</taxon>
    </lineage>
</organism>